<dbReference type="EMBL" id="BAABAL010000004">
    <property type="protein sequence ID" value="GAA3989541.1"/>
    <property type="molecule type" value="Genomic_DNA"/>
</dbReference>
<comment type="caution">
    <text evidence="1">The sequence shown here is derived from an EMBL/GenBank/DDBJ whole genome shotgun (WGS) entry which is preliminary data.</text>
</comment>
<reference evidence="2" key="1">
    <citation type="journal article" date="2019" name="Int. J. Syst. Evol. Microbiol.">
        <title>The Global Catalogue of Microorganisms (GCM) 10K type strain sequencing project: providing services to taxonomists for standard genome sequencing and annotation.</title>
        <authorList>
            <consortium name="The Broad Institute Genomics Platform"/>
            <consortium name="The Broad Institute Genome Sequencing Center for Infectious Disease"/>
            <person name="Wu L."/>
            <person name="Ma J."/>
        </authorList>
    </citation>
    <scope>NUCLEOTIDE SEQUENCE [LARGE SCALE GENOMIC DNA]</scope>
    <source>
        <strain evidence="2">JCM 17342</strain>
    </source>
</reference>
<evidence type="ECO:0000313" key="2">
    <source>
        <dbReference type="Proteomes" id="UP001501747"/>
    </source>
</evidence>
<sequence length="262" mass="28789">MNPADTAEAARLVAMGLRAKHIPSRETEYRDLVRRYQEDELFAATADAVATGLGLHVLDVSQRSGIILAADAGSVFEVKMEDYARRSLARGERRDTEKVLHGIVHLAVAALCFPRADDLANSSYVGRVSVDVVDVVVRDACRALDERTAVEGDGDPTAEEPELEKAWRAYVRRPEVAATKDSRHNSDTTRAMISRALRWLADRGLLQSVGDEKDGVFRTTSKYQVHVRQLASHATFKSLLSLGVVPPMGPRLLHAVPTPELP</sequence>
<protein>
    <submittedName>
        <fullName evidence="1">Uncharacterized protein</fullName>
    </submittedName>
</protein>
<evidence type="ECO:0000313" key="1">
    <source>
        <dbReference type="EMBL" id="GAA3989541.1"/>
    </source>
</evidence>
<gene>
    <name evidence="1" type="ORF">GCM10022247_05200</name>
</gene>
<accession>A0ABP7QY60</accession>
<name>A0ABP7QY60_9PSEU</name>
<proteinExistence type="predicted"/>
<dbReference type="RefSeq" id="WP_344870837.1">
    <property type="nucleotide sequence ID" value="NZ_BAABAL010000004.1"/>
</dbReference>
<keyword evidence="2" id="KW-1185">Reference proteome</keyword>
<dbReference type="Proteomes" id="UP001501747">
    <property type="component" value="Unassembled WGS sequence"/>
</dbReference>
<organism evidence="1 2">
    <name type="scientific">Allokutzneria multivorans</name>
    <dbReference type="NCBI Taxonomy" id="1142134"/>
    <lineage>
        <taxon>Bacteria</taxon>
        <taxon>Bacillati</taxon>
        <taxon>Actinomycetota</taxon>
        <taxon>Actinomycetes</taxon>
        <taxon>Pseudonocardiales</taxon>
        <taxon>Pseudonocardiaceae</taxon>
        <taxon>Allokutzneria</taxon>
    </lineage>
</organism>